<organism evidence="1 2">
    <name type="scientific">Aminobacter aminovorans</name>
    <name type="common">Chelatobacter heintzii</name>
    <dbReference type="NCBI Taxonomy" id="83263"/>
    <lineage>
        <taxon>Bacteria</taxon>
        <taxon>Pseudomonadati</taxon>
        <taxon>Pseudomonadota</taxon>
        <taxon>Alphaproteobacteria</taxon>
        <taxon>Hyphomicrobiales</taxon>
        <taxon>Phyllobacteriaceae</taxon>
        <taxon>Aminobacter</taxon>
    </lineage>
</organism>
<gene>
    <name evidence="1" type="ORF">NCTC10684_00955</name>
</gene>
<evidence type="ECO:0000313" key="1">
    <source>
        <dbReference type="EMBL" id="SUU87753.1"/>
    </source>
</evidence>
<dbReference type="AlphaFoldDB" id="A0A380WFG0"/>
<accession>A0A380WFG0</accession>
<protein>
    <submittedName>
        <fullName evidence="1">Uncharacterized protein</fullName>
    </submittedName>
</protein>
<dbReference type="Proteomes" id="UP000254701">
    <property type="component" value="Unassembled WGS sequence"/>
</dbReference>
<name>A0A380WFG0_AMIAI</name>
<sequence>MKHHSIEQLQAFADIQPLTPYLPMTRTERLERWAQLLEDQPERRLGTLSGTEYAPRAERLAMRVPGSPITVAFEDPAFRAAGLEDDSYGAAKRFFDLSDRQLHNIVCYCHFGDAVRGASAARRVRAAISMWTRIRAFFA</sequence>
<dbReference type="EMBL" id="UFSM01000001">
    <property type="protein sequence ID" value="SUU87753.1"/>
    <property type="molecule type" value="Genomic_DNA"/>
</dbReference>
<evidence type="ECO:0000313" key="2">
    <source>
        <dbReference type="Proteomes" id="UP000254701"/>
    </source>
</evidence>
<dbReference type="RefSeq" id="WP_115733591.1">
    <property type="nucleotide sequence ID" value="NZ_BAAAVY010000005.1"/>
</dbReference>
<proteinExistence type="predicted"/>
<reference evidence="1 2" key="1">
    <citation type="submission" date="2018-06" db="EMBL/GenBank/DDBJ databases">
        <authorList>
            <consortium name="Pathogen Informatics"/>
            <person name="Doyle S."/>
        </authorList>
    </citation>
    <scope>NUCLEOTIDE SEQUENCE [LARGE SCALE GENOMIC DNA]</scope>
    <source>
        <strain evidence="1 2">NCTC10684</strain>
    </source>
</reference>
<dbReference type="OrthoDB" id="8281686at2"/>